<comment type="caution">
    <text evidence="3">The sequence shown here is derived from an EMBL/GenBank/DDBJ whole genome shotgun (WGS) entry which is preliminary data.</text>
</comment>
<dbReference type="SUPFAM" id="SSF47616">
    <property type="entry name" value="GST C-terminal domain-like"/>
    <property type="match status" value="1"/>
</dbReference>
<dbReference type="InterPro" id="IPR010987">
    <property type="entry name" value="Glutathione-S-Trfase_C-like"/>
</dbReference>
<dbReference type="PROSITE" id="PS50404">
    <property type="entry name" value="GST_NTER"/>
    <property type="match status" value="1"/>
</dbReference>
<feature type="domain" description="GST N-terminal" evidence="1">
    <location>
        <begin position="1"/>
        <end position="83"/>
    </location>
</feature>
<dbReference type="PATRIC" id="fig|48936.3.peg.770"/>
<dbReference type="PROSITE" id="PS50405">
    <property type="entry name" value="GST_CTER"/>
    <property type="match status" value="1"/>
</dbReference>
<dbReference type="GO" id="GO:0006559">
    <property type="term" value="P:L-phenylalanine catabolic process"/>
    <property type="evidence" value="ECO:0007669"/>
    <property type="project" value="TreeGrafter"/>
</dbReference>
<accession>A0A0B8ZQE1</accession>
<evidence type="ECO:0000313" key="3">
    <source>
        <dbReference type="EMBL" id="KHS48678.1"/>
    </source>
</evidence>
<protein>
    <submittedName>
        <fullName evidence="3">Glutathione S-transferase</fullName>
    </submittedName>
</protein>
<reference evidence="3 4" key="1">
    <citation type="submission" date="2014-10" db="EMBL/GenBank/DDBJ databases">
        <title>Draft genome sequence of Novosphingobium subterraneum DSM 12447.</title>
        <authorList>
            <person name="Gan H.M."/>
            <person name="Gan H.Y."/>
            <person name="Savka M.A."/>
        </authorList>
    </citation>
    <scope>NUCLEOTIDE SEQUENCE [LARGE SCALE GENOMIC DNA]</scope>
    <source>
        <strain evidence="3 4">DSM 12447</strain>
    </source>
</reference>
<feature type="domain" description="GST C-terminal" evidence="2">
    <location>
        <begin position="89"/>
        <end position="212"/>
    </location>
</feature>
<keyword evidence="3" id="KW-0808">Transferase</keyword>
<proteinExistence type="predicted"/>
<dbReference type="InterPro" id="IPR036282">
    <property type="entry name" value="Glutathione-S-Trfase_C_sf"/>
</dbReference>
<dbReference type="Proteomes" id="UP000031338">
    <property type="component" value="Unassembled WGS sequence"/>
</dbReference>
<gene>
    <name evidence="3" type="ORF">NJ75_00760</name>
</gene>
<dbReference type="AlphaFoldDB" id="A0A0B8ZQE1"/>
<organism evidence="3 4">
    <name type="scientific">Novosphingobium subterraneum</name>
    <dbReference type="NCBI Taxonomy" id="48936"/>
    <lineage>
        <taxon>Bacteria</taxon>
        <taxon>Pseudomonadati</taxon>
        <taxon>Pseudomonadota</taxon>
        <taxon>Alphaproteobacteria</taxon>
        <taxon>Sphingomonadales</taxon>
        <taxon>Sphingomonadaceae</taxon>
        <taxon>Novosphingobium</taxon>
    </lineage>
</organism>
<evidence type="ECO:0000259" key="2">
    <source>
        <dbReference type="PROSITE" id="PS50405"/>
    </source>
</evidence>
<dbReference type="GO" id="GO:0004364">
    <property type="term" value="F:glutathione transferase activity"/>
    <property type="evidence" value="ECO:0007669"/>
    <property type="project" value="TreeGrafter"/>
</dbReference>
<sequence>MLALYGHPFSSYTWKALIALYANGTPFTFHSLDGENPDQAAAHDRVQQASPMGKFPLLVDGSREVFEATSIIEYLALHHPGPAPLLPADADEAVWTRMIDRVFDNYVMNAMQDSVDDAIRHGTVSAEVQGRVEERVTRAYRWIDAWLTGYAMSATISLIECAAAPALFYADWVVPIPDDCARLRTWRAHLLALPPVARCVEDARRFRHYFPLGAPDRD</sequence>
<dbReference type="CDD" id="cd00570">
    <property type="entry name" value="GST_N_family"/>
    <property type="match status" value="1"/>
</dbReference>
<dbReference type="Gene3D" id="1.20.1050.10">
    <property type="match status" value="1"/>
</dbReference>
<dbReference type="InterPro" id="IPR040079">
    <property type="entry name" value="Glutathione_S-Trfase"/>
</dbReference>
<keyword evidence="4" id="KW-1185">Reference proteome</keyword>
<dbReference type="SFLD" id="SFLDS00019">
    <property type="entry name" value="Glutathione_Transferase_(cytos"/>
    <property type="match status" value="1"/>
</dbReference>
<dbReference type="GO" id="GO:0016034">
    <property type="term" value="F:maleylacetoacetate isomerase activity"/>
    <property type="evidence" value="ECO:0007669"/>
    <property type="project" value="TreeGrafter"/>
</dbReference>
<dbReference type="InterPro" id="IPR004045">
    <property type="entry name" value="Glutathione_S-Trfase_N"/>
</dbReference>
<dbReference type="Gene3D" id="3.40.30.10">
    <property type="entry name" value="Glutaredoxin"/>
    <property type="match status" value="1"/>
</dbReference>
<evidence type="ECO:0000313" key="4">
    <source>
        <dbReference type="Proteomes" id="UP000031338"/>
    </source>
</evidence>
<dbReference type="EMBL" id="JRVC01000003">
    <property type="protein sequence ID" value="KHS48678.1"/>
    <property type="molecule type" value="Genomic_DNA"/>
</dbReference>
<dbReference type="InterPro" id="IPR036249">
    <property type="entry name" value="Thioredoxin-like_sf"/>
</dbReference>
<dbReference type="PANTHER" id="PTHR42673">
    <property type="entry name" value="MALEYLACETOACETATE ISOMERASE"/>
    <property type="match status" value="1"/>
</dbReference>
<dbReference type="SUPFAM" id="SSF52833">
    <property type="entry name" value="Thioredoxin-like"/>
    <property type="match status" value="1"/>
</dbReference>
<name>A0A0B8ZQE1_9SPHN</name>
<dbReference type="RefSeq" id="WP_322788200.1">
    <property type="nucleotide sequence ID" value="NZ_JRVC01000003.1"/>
</dbReference>
<dbReference type="Pfam" id="PF13417">
    <property type="entry name" value="GST_N_3"/>
    <property type="match status" value="1"/>
</dbReference>
<evidence type="ECO:0000259" key="1">
    <source>
        <dbReference type="PROSITE" id="PS50404"/>
    </source>
</evidence>
<dbReference type="STRING" id="48936.NJ75_00760"/>
<dbReference type="PANTHER" id="PTHR42673:SF4">
    <property type="entry name" value="MALEYLACETOACETATE ISOMERASE"/>
    <property type="match status" value="1"/>
</dbReference>
<dbReference type="GO" id="GO:0006749">
    <property type="term" value="P:glutathione metabolic process"/>
    <property type="evidence" value="ECO:0007669"/>
    <property type="project" value="TreeGrafter"/>
</dbReference>